<dbReference type="Pfam" id="PF00043">
    <property type="entry name" value="GST_C"/>
    <property type="match status" value="1"/>
</dbReference>
<evidence type="ECO:0000256" key="2">
    <source>
        <dbReference type="ARBA" id="ARBA00011738"/>
    </source>
</evidence>
<evidence type="ECO:0000259" key="7">
    <source>
        <dbReference type="PROSITE" id="PS50404"/>
    </source>
</evidence>
<dbReference type="InterPro" id="IPR036282">
    <property type="entry name" value="Glutathione-S-Trfase_C_sf"/>
</dbReference>
<dbReference type="SFLD" id="SFLDG00358">
    <property type="entry name" value="Main_(cytGST)"/>
    <property type="match status" value="1"/>
</dbReference>
<dbReference type="Pfam" id="PF13417">
    <property type="entry name" value="GST_N_3"/>
    <property type="match status" value="1"/>
</dbReference>
<dbReference type="OMA" id="FFPMDRS"/>
<dbReference type="EMBL" id="ATLV01014635">
    <property type="status" value="NOT_ANNOTATED_CDS"/>
    <property type="molecule type" value="Genomic_DNA"/>
</dbReference>
<dbReference type="Gene3D" id="3.40.30.10">
    <property type="entry name" value="Glutaredoxin"/>
    <property type="match status" value="1"/>
</dbReference>
<dbReference type="GO" id="GO:0004364">
    <property type="term" value="F:glutathione transferase activity"/>
    <property type="evidence" value="ECO:0007669"/>
    <property type="project" value="UniProtKB-EC"/>
</dbReference>
<dbReference type="SUPFAM" id="SSF52833">
    <property type="entry name" value="Thioredoxin-like"/>
    <property type="match status" value="1"/>
</dbReference>
<proteinExistence type="inferred from homology"/>
<dbReference type="SUPFAM" id="SSF47616">
    <property type="entry name" value="GST C-terminal domain-like"/>
    <property type="match status" value="1"/>
</dbReference>
<dbReference type="VEuPathDB" id="VectorBase:ASIS019913"/>
<evidence type="ECO:0000313" key="9">
    <source>
        <dbReference type="EMBL" id="KFB39336.1"/>
    </source>
</evidence>
<evidence type="ECO:0000313" key="10">
    <source>
        <dbReference type="EnsemblMetazoa" id="ASIC006696-PA"/>
    </source>
</evidence>
<reference evidence="9 11" key="1">
    <citation type="journal article" date="2014" name="BMC Genomics">
        <title>Genome sequence of Anopheles sinensis provides insight into genetics basis of mosquito competence for malaria parasites.</title>
        <authorList>
            <person name="Zhou D."/>
            <person name="Zhang D."/>
            <person name="Ding G."/>
            <person name="Shi L."/>
            <person name="Hou Q."/>
            <person name="Ye Y."/>
            <person name="Xu Y."/>
            <person name="Zhou H."/>
            <person name="Xiong C."/>
            <person name="Li S."/>
            <person name="Yu J."/>
            <person name="Hong S."/>
            <person name="Yu X."/>
            <person name="Zou P."/>
            <person name="Chen C."/>
            <person name="Chang X."/>
            <person name="Wang W."/>
            <person name="Lv Y."/>
            <person name="Sun Y."/>
            <person name="Ma L."/>
            <person name="Shen B."/>
            <person name="Zhu C."/>
        </authorList>
    </citation>
    <scope>NUCLEOTIDE SEQUENCE [LARGE SCALE GENOMIC DNA]</scope>
</reference>
<evidence type="ECO:0000256" key="1">
    <source>
        <dbReference type="ARBA" id="ARBA00009899"/>
    </source>
</evidence>
<keyword evidence="11" id="KW-1185">Reference proteome</keyword>
<feature type="domain" description="GST C-terminal" evidence="8">
    <location>
        <begin position="89"/>
        <end position="208"/>
    </location>
</feature>
<comment type="catalytic activity">
    <reaction evidence="6">
        <text>RX + glutathione = an S-substituted glutathione + a halide anion + H(+)</text>
        <dbReference type="Rhea" id="RHEA:16437"/>
        <dbReference type="ChEBI" id="CHEBI:15378"/>
        <dbReference type="ChEBI" id="CHEBI:16042"/>
        <dbReference type="ChEBI" id="CHEBI:17792"/>
        <dbReference type="ChEBI" id="CHEBI:57925"/>
        <dbReference type="ChEBI" id="CHEBI:90779"/>
        <dbReference type="EC" id="2.5.1.18"/>
    </reaction>
</comment>
<dbReference type="PANTHER" id="PTHR43969:SF3">
    <property type="entry name" value="GLUTATHIONE S TRANSFERASE E11, ISOFORM A-RELATED"/>
    <property type="match status" value="1"/>
</dbReference>
<dbReference type="FunFam" id="3.40.30.10:FF:000208">
    <property type="entry name" value="glutathione S-transferase 1"/>
    <property type="match status" value="1"/>
</dbReference>
<evidence type="ECO:0000256" key="4">
    <source>
        <dbReference type="ARBA" id="ARBA00022679"/>
    </source>
</evidence>
<dbReference type="InterPro" id="IPR004046">
    <property type="entry name" value="GST_C"/>
</dbReference>
<dbReference type="PROSITE" id="PS50405">
    <property type="entry name" value="GST_CTER"/>
    <property type="match status" value="1"/>
</dbReference>
<dbReference type="GO" id="GO:0006749">
    <property type="term" value="P:glutathione metabolic process"/>
    <property type="evidence" value="ECO:0007669"/>
    <property type="project" value="TreeGrafter"/>
</dbReference>
<dbReference type="InterPro" id="IPR040079">
    <property type="entry name" value="Glutathione_S-Trfase"/>
</dbReference>
<name>A0A084VMZ2_ANOSI</name>
<feature type="domain" description="GST N-terminal" evidence="7">
    <location>
        <begin position="2"/>
        <end position="83"/>
    </location>
</feature>
<dbReference type="InterPro" id="IPR010987">
    <property type="entry name" value="Glutathione-S-Trfase_C-like"/>
</dbReference>
<comment type="similarity">
    <text evidence="1">Belongs to the GST superfamily. Theta family.</text>
</comment>
<dbReference type="AlphaFoldDB" id="A0A084VMZ2"/>
<dbReference type="EC" id="2.5.1.18" evidence="3"/>
<evidence type="ECO:0000259" key="8">
    <source>
        <dbReference type="PROSITE" id="PS50405"/>
    </source>
</evidence>
<dbReference type="SFLD" id="SFLDS00019">
    <property type="entry name" value="Glutathione_Transferase_(cytos"/>
    <property type="match status" value="1"/>
</dbReference>
<dbReference type="EMBL" id="KE524975">
    <property type="protein sequence ID" value="KFB39336.1"/>
    <property type="molecule type" value="Genomic_DNA"/>
</dbReference>
<evidence type="ECO:0000313" key="11">
    <source>
        <dbReference type="Proteomes" id="UP000030765"/>
    </source>
</evidence>
<dbReference type="FunFam" id="1.20.1050.10:FF:000007">
    <property type="entry name" value="Glutathione S-transferase 1-1"/>
    <property type="match status" value="1"/>
</dbReference>
<dbReference type="InterPro" id="IPR004045">
    <property type="entry name" value="Glutathione_S-Trfase_N"/>
</dbReference>
<dbReference type="SFLD" id="SFLDG01153">
    <property type="entry name" value="Main.4:_Theta-like"/>
    <property type="match status" value="1"/>
</dbReference>
<reference evidence="10" key="2">
    <citation type="submission" date="2020-05" db="UniProtKB">
        <authorList>
            <consortium name="EnsemblMetazoa"/>
        </authorList>
    </citation>
    <scope>IDENTIFICATION</scope>
</reference>
<organism evidence="9">
    <name type="scientific">Anopheles sinensis</name>
    <name type="common">Mosquito</name>
    <dbReference type="NCBI Taxonomy" id="74873"/>
    <lineage>
        <taxon>Eukaryota</taxon>
        <taxon>Metazoa</taxon>
        <taxon>Ecdysozoa</taxon>
        <taxon>Arthropoda</taxon>
        <taxon>Hexapoda</taxon>
        <taxon>Insecta</taxon>
        <taxon>Pterygota</taxon>
        <taxon>Neoptera</taxon>
        <taxon>Endopterygota</taxon>
        <taxon>Diptera</taxon>
        <taxon>Nematocera</taxon>
        <taxon>Culicoidea</taxon>
        <taxon>Culicidae</taxon>
        <taxon>Anophelinae</taxon>
        <taxon>Anopheles</taxon>
    </lineage>
</organism>
<comment type="subunit">
    <text evidence="2">Homodimer.</text>
</comment>
<dbReference type="VEuPathDB" id="VectorBase:ASIC006696"/>
<evidence type="ECO:0000256" key="6">
    <source>
        <dbReference type="ARBA" id="ARBA00047960"/>
    </source>
</evidence>
<dbReference type="Gene3D" id="1.20.1050.10">
    <property type="match status" value="1"/>
</dbReference>
<dbReference type="EnsemblMetazoa" id="ASIC006696-RA">
    <property type="protein sequence ID" value="ASIC006696-PA"/>
    <property type="gene ID" value="ASIC006696"/>
</dbReference>
<dbReference type="OrthoDB" id="2309723at2759"/>
<sequence length="224" mass="25385">MPNIKLYTAKLSPPGRAVELTANLLGLPLDIVPINLLAGDHRREEFLKMNPQHTIPVIDDDGIIIRDSHAIIIYLAQKYDTKGALYPDDPVTRAKINAALHFDSGVLFSRLRFYFEPILYGGSSEVPQHKIDYMKKGYELLDGALTDDYIVGNHPTLADISCIATVDTMDIFFPMDRSKYPKLVAWMERMSNRIPDYDRLNREGSVEFAEICESLRLNNATKVK</sequence>
<protein>
    <recommendedName>
        <fullName evidence="3">glutathione transferase</fullName>
        <ecNumber evidence="3">2.5.1.18</ecNumber>
    </recommendedName>
    <alternativeName>
        <fullName evidence="5">GST class-theta</fullName>
    </alternativeName>
</protein>
<accession>A0A084VMZ2</accession>
<dbReference type="STRING" id="74873.A0A084VMZ2"/>
<dbReference type="Proteomes" id="UP000030765">
    <property type="component" value="Unassembled WGS sequence"/>
</dbReference>
<evidence type="ECO:0000256" key="3">
    <source>
        <dbReference type="ARBA" id="ARBA00012452"/>
    </source>
</evidence>
<evidence type="ECO:0000256" key="5">
    <source>
        <dbReference type="ARBA" id="ARBA00041523"/>
    </source>
</evidence>
<dbReference type="PANTHER" id="PTHR43969">
    <property type="entry name" value="GLUTATHIONE S TRANSFERASE D10, ISOFORM A-RELATED"/>
    <property type="match status" value="1"/>
</dbReference>
<dbReference type="PROSITE" id="PS50404">
    <property type="entry name" value="GST_NTER"/>
    <property type="match status" value="1"/>
</dbReference>
<dbReference type="InterPro" id="IPR036249">
    <property type="entry name" value="Thioredoxin-like_sf"/>
</dbReference>
<gene>
    <name evidence="9" type="ORF">ZHAS_00006696</name>
</gene>
<keyword evidence="4 9" id="KW-0808">Transferase</keyword>
<dbReference type="CDD" id="cd03177">
    <property type="entry name" value="GST_C_Delta_Epsilon"/>
    <property type="match status" value="1"/>
</dbReference>